<dbReference type="InterPro" id="IPR000210">
    <property type="entry name" value="BTB/POZ_dom"/>
</dbReference>
<sequence length="291" mass="33116">MDDQAEPDLPHSQAAAEESDLFADEAEAIPASPRPVIRHPHYYIDEKMSIFVVDNQLFRIHRHFLRRESAVFDGMFDCPEPVEGQEGETDDRPIELPGVTYNEFVALLDHFYKGSFYKNNANDVTSLQGYIDLLSIASRYECTEARQKAIKGIDFYQPDPIRRIVLSDQYDVPEWLMPAYIQLCKRDEPLTRDEALEIGPDKTVLIAGARENIRCSPESRRIIRDGSFNNPFGGPFGSNSMGSSPFPNSILEDARVKRFIEEELRLSSLSSPRASTPSNKWISKKKKKKGK</sequence>
<name>A0ABR3FUP4_9AGAR</name>
<feature type="region of interest" description="Disordered" evidence="1">
    <location>
        <begin position="268"/>
        <end position="291"/>
    </location>
</feature>
<organism evidence="3 4">
    <name type="scientific">Marasmius crinis-equi</name>
    <dbReference type="NCBI Taxonomy" id="585013"/>
    <lineage>
        <taxon>Eukaryota</taxon>
        <taxon>Fungi</taxon>
        <taxon>Dikarya</taxon>
        <taxon>Basidiomycota</taxon>
        <taxon>Agaricomycotina</taxon>
        <taxon>Agaricomycetes</taxon>
        <taxon>Agaricomycetidae</taxon>
        <taxon>Agaricales</taxon>
        <taxon>Marasmiineae</taxon>
        <taxon>Marasmiaceae</taxon>
        <taxon>Marasmius</taxon>
    </lineage>
</organism>
<dbReference type="InterPro" id="IPR011333">
    <property type="entry name" value="SKP1/BTB/POZ_sf"/>
</dbReference>
<evidence type="ECO:0000259" key="2">
    <source>
        <dbReference type="PROSITE" id="PS50097"/>
    </source>
</evidence>
<evidence type="ECO:0000313" key="3">
    <source>
        <dbReference type="EMBL" id="KAL0579203.1"/>
    </source>
</evidence>
<reference evidence="3 4" key="1">
    <citation type="submission" date="2024-02" db="EMBL/GenBank/DDBJ databases">
        <title>A draft genome for the cacao thread blight pathogen Marasmius crinis-equi.</title>
        <authorList>
            <person name="Cohen S.P."/>
            <person name="Baruah I.K."/>
            <person name="Amoako-Attah I."/>
            <person name="Bukari Y."/>
            <person name="Meinhardt L.W."/>
            <person name="Bailey B.A."/>
        </authorList>
    </citation>
    <scope>NUCLEOTIDE SEQUENCE [LARGE SCALE GENOMIC DNA]</scope>
    <source>
        <strain evidence="3 4">GH-76</strain>
    </source>
</reference>
<accession>A0ABR3FUP4</accession>
<dbReference type="Gene3D" id="3.30.710.10">
    <property type="entry name" value="Potassium Channel Kv1.1, Chain A"/>
    <property type="match status" value="1"/>
</dbReference>
<comment type="caution">
    <text evidence="3">The sequence shown here is derived from an EMBL/GenBank/DDBJ whole genome shotgun (WGS) entry which is preliminary data.</text>
</comment>
<evidence type="ECO:0000313" key="4">
    <source>
        <dbReference type="Proteomes" id="UP001465976"/>
    </source>
</evidence>
<dbReference type="Proteomes" id="UP001465976">
    <property type="component" value="Unassembled WGS sequence"/>
</dbReference>
<dbReference type="SUPFAM" id="SSF54695">
    <property type="entry name" value="POZ domain"/>
    <property type="match status" value="1"/>
</dbReference>
<keyword evidence="4" id="KW-1185">Reference proteome</keyword>
<feature type="compositionally biased region" description="Basic residues" evidence="1">
    <location>
        <begin position="282"/>
        <end position="291"/>
    </location>
</feature>
<evidence type="ECO:0000256" key="1">
    <source>
        <dbReference type="SAM" id="MobiDB-lite"/>
    </source>
</evidence>
<feature type="compositionally biased region" description="Low complexity" evidence="1">
    <location>
        <begin position="268"/>
        <end position="278"/>
    </location>
</feature>
<dbReference type="SMART" id="SM00225">
    <property type="entry name" value="BTB"/>
    <property type="match status" value="1"/>
</dbReference>
<feature type="domain" description="BTB" evidence="2">
    <location>
        <begin position="47"/>
        <end position="120"/>
    </location>
</feature>
<proteinExistence type="predicted"/>
<protein>
    <recommendedName>
        <fullName evidence="2">BTB domain-containing protein</fullName>
    </recommendedName>
</protein>
<dbReference type="Pfam" id="PF00651">
    <property type="entry name" value="BTB"/>
    <property type="match status" value="1"/>
</dbReference>
<gene>
    <name evidence="3" type="ORF">V5O48_002826</name>
</gene>
<dbReference type="PROSITE" id="PS50097">
    <property type="entry name" value="BTB"/>
    <property type="match status" value="1"/>
</dbReference>
<dbReference type="CDD" id="cd18186">
    <property type="entry name" value="BTB_POZ_ZBTB_KLHL-like"/>
    <property type="match status" value="1"/>
</dbReference>
<dbReference type="EMBL" id="JBAHYK010000068">
    <property type="protein sequence ID" value="KAL0579203.1"/>
    <property type="molecule type" value="Genomic_DNA"/>
</dbReference>